<feature type="binding site" evidence="12">
    <location>
        <position position="179"/>
    </location>
    <ligand>
        <name>ATP</name>
        <dbReference type="ChEBI" id="CHEBI:30616"/>
    </ligand>
</feature>
<comment type="pathway">
    <text evidence="1 14">Amino-acid biosynthesis; L-lysine biosynthesis via DAP pathway; (S)-tetrahydrodipicolinate from L-aspartate: step 1/4.</text>
</comment>
<evidence type="ECO:0000256" key="6">
    <source>
        <dbReference type="ARBA" id="ARBA00022679"/>
    </source>
</evidence>
<evidence type="ECO:0000256" key="10">
    <source>
        <dbReference type="ARBA" id="ARBA00023154"/>
    </source>
</evidence>
<dbReference type="CDD" id="cd04923">
    <property type="entry name" value="ACT_AK-LysC-DapG-like_2"/>
    <property type="match status" value="1"/>
</dbReference>
<keyword evidence="8 13" id="KW-0418">Kinase</keyword>
<evidence type="ECO:0000256" key="9">
    <source>
        <dbReference type="ARBA" id="ARBA00022840"/>
    </source>
</evidence>
<feature type="binding site" evidence="12">
    <location>
        <begin position="7"/>
        <end position="10"/>
    </location>
    <ligand>
        <name>ATP</name>
        <dbReference type="ChEBI" id="CHEBI:30616"/>
    </ligand>
</feature>
<feature type="binding site" evidence="12">
    <location>
        <position position="74"/>
    </location>
    <ligand>
        <name>substrate</name>
    </ligand>
</feature>
<dbReference type="CDD" id="cd04261">
    <property type="entry name" value="AAK_AKii-LysC-BS"/>
    <property type="match status" value="1"/>
</dbReference>
<protein>
    <recommendedName>
        <fullName evidence="13">Aspartokinase</fullName>
        <ecNumber evidence="13">2.7.2.4</ecNumber>
    </recommendedName>
</protein>
<dbReference type="SUPFAM" id="SSF53633">
    <property type="entry name" value="Carbamate kinase-like"/>
    <property type="match status" value="1"/>
</dbReference>
<keyword evidence="7 12" id="KW-0547">Nucleotide-binding</keyword>
<keyword evidence="5 14" id="KW-0028">Amino-acid biosynthesis</keyword>
<dbReference type="OrthoDB" id="9799110at2"/>
<comment type="caution">
    <text evidence="16">The sequence shown here is derived from an EMBL/GenBank/DDBJ whole genome shotgun (WGS) entry which is preliminary data.</text>
</comment>
<evidence type="ECO:0000256" key="12">
    <source>
        <dbReference type="PIRSR" id="PIRSR000726-1"/>
    </source>
</evidence>
<dbReference type="EC" id="2.7.2.4" evidence="13"/>
<feature type="binding site" evidence="12">
    <location>
        <begin position="209"/>
        <end position="210"/>
    </location>
    <ligand>
        <name>ATP</name>
        <dbReference type="ChEBI" id="CHEBI:30616"/>
    </ligand>
</feature>
<dbReference type="UniPathway" id="UPA00051">
    <property type="reaction ID" value="UER00462"/>
</dbReference>
<dbReference type="InterPro" id="IPR005260">
    <property type="entry name" value="Asp_kin_monofn"/>
</dbReference>
<dbReference type="PANTHER" id="PTHR21499">
    <property type="entry name" value="ASPARTATE KINASE"/>
    <property type="match status" value="1"/>
</dbReference>
<dbReference type="Gene3D" id="3.40.1160.10">
    <property type="entry name" value="Acetylglutamate kinase-like"/>
    <property type="match status" value="1"/>
</dbReference>
<dbReference type="Gene3D" id="3.30.2130.10">
    <property type="entry name" value="VC0802-like"/>
    <property type="match status" value="1"/>
</dbReference>
<dbReference type="NCBIfam" id="NF005155">
    <property type="entry name" value="PRK06635.1-4"/>
    <property type="match status" value="1"/>
</dbReference>
<dbReference type="FunFam" id="3.30.2130.10:FF:000002">
    <property type="entry name" value="Aspartokinase"/>
    <property type="match status" value="1"/>
</dbReference>
<dbReference type="InterPro" id="IPR054352">
    <property type="entry name" value="ACT_Aspartokinase"/>
</dbReference>
<dbReference type="UniPathway" id="UPA00034">
    <property type="reaction ID" value="UER00015"/>
</dbReference>
<gene>
    <name evidence="16" type="ORF">Dthio_PD2517</name>
</gene>
<dbReference type="GO" id="GO:0009090">
    <property type="term" value="P:homoserine biosynthetic process"/>
    <property type="evidence" value="ECO:0007669"/>
    <property type="project" value="TreeGrafter"/>
</dbReference>
<dbReference type="InterPro" id="IPR018042">
    <property type="entry name" value="Aspartate_kinase_CS"/>
</dbReference>
<evidence type="ECO:0000256" key="2">
    <source>
        <dbReference type="ARBA" id="ARBA00004986"/>
    </source>
</evidence>
<dbReference type="NCBIfam" id="NF005154">
    <property type="entry name" value="PRK06635.1-2"/>
    <property type="match status" value="1"/>
</dbReference>
<dbReference type="InterPro" id="IPR041740">
    <property type="entry name" value="AKii-LysC-BS"/>
</dbReference>
<keyword evidence="17" id="KW-1185">Reference proteome</keyword>
<evidence type="ECO:0000256" key="14">
    <source>
        <dbReference type="RuleBase" id="RU004249"/>
    </source>
</evidence>
<evidence type="ECO:0000256" key="3">
    <source>
        <dbReference type="ARBA" id="ARBA00005139"/>
    </source>
</evidence>
<name>D6SQU7_9BACT</name>
<dbReference type="eggNOG" id="COG0527">
    <property type="taxonomic scope" value="Bacteria"/>
</dbReference>
<proteinExistence type="inferred from homology"/>
<dbReference type="InterPro" id="IPR001341">
    <property type="entry name" value="Asp_kinase"/>
</dbReference>
<dbReference type="CDD" id="cd04913">
    <property type="entry name" value="ACT_AKii-LysC-BS-like_1"/>
    <property type="match status" value="1"/>
</dbReference>
<dbReference type="GO" id="GO:0009089">
    <property type="term" value="P:lysine biosynthetic process via diaminopimelate"/>
    <property type="evidence" value="ECO:0007669"/>
    <property type="project" value="UniProtKB-UniPathway"/>
</dbReference>
<dbReference type="PANTHER" id="PTHR21499:SF3">
    <property type="entry name" value="ASPARTOKINASE"/>
    <property type="match status" value="1"/>
</dbReference>
<dbReference type="GO" id="GO:0005524">
    <property type="term" value="F:ATP binding"/>
    <property type="evidence" value="ECO:0007669"/>
    <property type="project" value="UniProtKB-KW"/>
</dbReference>
<dbReference type="UniPathway" id="UPA00050">
    <property type="reaction ID" value="UER00461"/>
</dbReference>
<dbReference type="GO" id="GO:0009088">
    <property type="term" value="P:threonine biosynthetic process"/>
    <property type="evidence" value="ECO:0007669"/>
    <property type="project" value="UniProtKB-UniPathway"/>
</dbReference>
<dbReference type="PIRSF" id="PIRSF000726">
    <property type="entry name" value="Asp_kin"/>
    <property type="match status" value="1"/>
</dbReference>
<dbReference type="InterPro" id="IPR001048">
    <property type="entry name" value="Asp/Glu/Uridylate_kinase"/>
</dbReference>
<evidence type="ECO:0000256" key="1">
    <source>
        <dbReference type="ARBA" id="ARBA00004766"/>
    </source>
</evidence>
<dbReference type="Pfam" id="PF00696">
    <property type="entry name" value="AA_kinase"/>
    <property type="match status" value="1"/>
</dbReference>
<dbReference type="InterPro" id="IPR002912">
    <property type="entry name" value="ACT_dom"/>
</dbReference>
<dbReference type="Pfam" id="PF22468">
    <property type="entry name" value="ACT_9"/>
    <property type="match status" value="1"/>
</dbReference>
<dbReference type="AlphaFoldDB" id="D6SQU7"/>
<keyword evidence="6 13" id="KW-0808">Transferase</keyword>
<keyword evidence="10" id="KW-0457">Lysine biosynthesis</keyword>
<keyword evidence="9 12" id="KW-0067">ATP-binding</keyword>
<dbReference type="PROSITE" id="PS00324">
    <property type="entry name" value="ASPARTOKINASE"/>
    <property type="match status" value="1"/>
</dbReference>
<sequence>MRVIVQKYGGTSVADVECMLKVRERVLKALDKGYKVVVVLSAMSGETDRLLSLARTWSKRPDPSEMDVILSTGEQTSVALFSMLLKDCGVKARSFLGFQIPIQTDRSFGKARILDIEKDYIFDILKDYDVLAVAGFQGCDCEKRITTLGRGGSDTSAVALAAALDAEVCEIYTDVDGVYTTDPNICSQARKLKKIAYDEMLEMASMGAKVLQIRSVEFAKKYNVPVHVRSTFTQNPGTLVVQEDKSMEAAMVSGVAYDKDQARITLVDVVDAPGSAAAIFEPISRANIVVDMIVQNPSRESGRTDMTFTVPKGSSEDTLNILKKIKDKIGAREILHDSGVAKVSVIGVGMRNHSGVAAIAFSALKRENINIKIISTSEIKISCLIEEKYTELAVRTLHEAFGLADMQEGAVEDRAQCKVEDR</sequence>
<reference evidence="16" key="1">
    <citation type="submission" date="2010-05" db="EMBL/GenBank/DDBJ databases">
        <title>The draft genome of Desulfonatronospira thiodismutans ASO3-1.</title>
        <authorList>
            <consortium name="US DOE Joint Genome Institute (JGI-PGF)"/>
            <person name="Lucas S."/>
            <person name="Copeland A."/>
            <person name="Lapidus A."/>
            <person name="Cheng J.-F."/>
            <person name="Bruce D."/>
            <person name="Goodwin L."/>
            <person name="Pitluck S."/>
            <person name="Chertkov O."/>
            <person name="Brettin T."/>
            <person name="Detter J.C."/>
            <person name="Han C."/>
            <person name="Land M.L."/>
            <person name="Hauser L."/>
            <person name="Kyrpides N."/>
            <person name="Mikhailova N."/>
            <person name="Muyzer G."/>
            <person name="Woyke T."/>
        </authorList>
    </citation>
    <scope>NUCLEOTIDE SEQUENCE [LARGE SCALE GENOMIC DNA]</scope>
    <source>
        <strain evidence="16">ASO3-1</strain>
    </source>
</reference>
<dbReference type="NCBIfam" id="TIGR00656">
    <property type="entry name" value="asp_kin_monofn"/>
    <property type="match status" value="1"/>
</dbReference>
<comment type="similarity">
    <text evidence="4 13">Belongs to the aspartokinase family.</text>
</comment>
<evidence type="ECO:0000256" key="5">
    <source>
        <dbReference type="ARBA" id="ARBA00022605"/>
    </source>
</evidence>
<dbReference type="NCBIfam" id="TIGR00657">
    <property type="entry name" value="asp_kinases"/>
    <property type="match status" value="1"/>
</dbReference>
<feature type="binding site" evidence="12">
    <location>
        <position position="47"/>
    </location>
    <ligand>
        <name>substrate</name>
    </ligand>
</feature>
<dbReference type="RefSeq" id="WP_008870437.1">
    <property type="nucleotide sequence ID" value="NZ_ACJN02000002.1"/>
</dbReference>
<organism evidence="16 17">
    <name type="scientific">Desulfonatronospira thiodismutans ASO3-1</name>
    <dbReference type="NCBI Taxonomy" id="555779"/>
    <lineage>
        <taxon>Bacteria</taxon>
        <taxon>Pseudomonadati</taxon>
        <taxon>Thermodesulfobacteriota</taxon>
        <taxon>Desulfovibrionia</taxon>
        <taxon>Desulfovibrionales</taxon>
        <taxon>Desulfonatronovibrionaceae</taxon>
        <taxon>Desulfonatronospira</taxon>
    </lineage>
</organism>
<dbReference type="SUPFAM" id="SSF55021">
    <property type="entry name" value="ACT-like"/>
    <property type="match status" value="2"/>
</dbReference>
<dbReference type="Pfam" id="PF01842">
    <property type="entry name" value="ACT"/>
    <property type="match status" value="1"/>
</dbReference>
<dbReference type="PROSITE" id="PS51671">
    <property type="entry name" value="ACT"/>
    <property type="match status" value="1"/>
</dbReference>
<dbReference type="EMBL" id="ACJN02000002">
    <property type="protein sequence ID" value="EFI35123.1"/>
    <property type="molecule type" value="Genomic_DNA"/>
</dbReference>
<evidence type="ECO:0000256" key="8">
    <source>
        <dbReference type="ARBA" id="ARBA00022777"/>
    </source>
</evidence>
<evidence type="ECO:0000256" key="11">
    <source>
        <dbReference type="ARBA" id="ARBA00047872"/>
    </source>
</evidence>
<dbReference type="GO" id="GO:0004072">
    <property type="term" value="F:aspartate kinase activity"/>
    <property type="evidence" value="ECO:0007669"/>
    <property type="project" value="UniProtKB-EC"/>
</dbReference>
<feature type="domain" description="ACT" evidence="15">
    <location>
        <begin position="264"/>
        <end position="348"/>
    </location>
</feature>
<dbReference type="GO" id="GO:0005829">
    <property type="term" value="C:cytosol"/>
    <property type="evidence" value="ECO:0007669"/>
    <property type="project" value="TreeGrafter"/>
</dbReference>
<dbReference type="InterPro" id="IPR036393">
    <property type="entry name" value="AceGlu_kinase-like_sf"/>
</dbReference>
<dbReference type="InterPro" id="IPR045865">
    <property type="entry name" value="ACT-like_dom_sf"/>
</dbReference>
<evidence type="ECO:0000256" key="7">
    <source>
        <dbReference type="ARBA" id="ARBA00022741"/>
    </source>
</evidence>
<evidence type="ECO:0000313" key="16">
    <source>
        <dbReference type="EMBL" id="EFI35123.1"/>
    </source>
</evidence>
<dbReference type="Proteomes" id="UP000005496">
    <property type="component" value="Unassembled WGS sequence"/>
</dbReference>
<dbReference type="FunFam" id="3.40.1160.10:FF:000002">
    <property type="entry name" value="Aspartokinase"/>
    <property type="match status" value="1"/>
</dbReference>
<evidence type="ECO:0000256" key="13">
    <source>
        <dbReference type="RuleBase" id="RU003448"/>
    </source>
</evidence>
<comment type="pathway">
    <text evidence="2 14">Amino-acid biosynthesis; L-methionine biosynthesis via de novo pathway; L-homoserine from L-aspartate: step 1/3.</text>
</comment>
<evidence type="ECO:0000256" key="4">
    <source>
        <dbReference type="ARBA" id="ARBA00010122"/>
    </source>
</evidence>
<accession>D6SQU7</accession>
<evidence type="ECO:0000313" key="17">
    <source>
        <dbReference type="Proteomes" id="UP000005496"/>
    </source>
</evidence>
<evidence type="ECO:0000259" key="15">
    <source>
        <dbReference type="PROSITE" id="PS51671"/>
    </source>
</evidence>
<comment type="catalytic activity">
    <reaction evidence="11 13">
        <text>L-aspartate + ATP = 4-phospho-L-aspartate + ADP</text>
        <dbReference type="Rhea" id="RHEA:23776"/>
        <dbReference type="ChEBI" id="CHEBI:29991"/>
        <dbReference type="ChEBI" id="CHEBI:30616"/>
        <dbReference type="ChEBI" id="CHEBI:57535"/>
        <dbReference type="ChEBI" id="CHEBI:456216"/>
        <dbReference type="EC" id="2.7.2.4"/>
    </reaction>
</comment>
<comment type="pathway">
    <text evidence="3 14">Amino-acid biosynthesis; L-threonine biosynthesis; L-threonine from L-aspartate: step 1/5.</text>
</comment>
<feature type="binding site" evidence="12">
    <location>
        <begin position="173"/>
        <end position="174"/>
    </location>
    <ligand>
        <name>ATP</name>
        <dbReference type="ChEBI" id="CHEBI:30616"/>
    </ligand>
</feature>